<evidence type="ECO:0000256" key="2">
    <source>
        <dbReference type="ARBA" id="ARBA00012202"/>
    </source>
</evidence>
<dbReference type="InterPro" id="IPR029787">
    <property type="entry name" value="Nucleotide_cyclase"/>
</dbReference>
<dbReference type="InterPro" id="IPR011645">
    <property type="entry name" value="HNOB_dom_associated"/>
</dbReference>
<dbReference type="SUPFAM" id="SSF111126">
    <property type="entry name" value="Ligand-binding domain in the NO signalling and Golgi transport"/>
    <property type="match status" value="1"/>
</dbReference>
<dbReference type="Proteomes" id="UP001234178">
    <property type="component" value="Unassembled WGS sequence"/>
</dbReference>
<evidence type="ECO:0000259" key="9">
    <source>
        <dbReference type="PROSITE" id="PS50125"/>
    </source>
</evidence>
<dbReference type="Gene3D" id="6.10.250.780">
    <property type="match status" value="1"/>
</dbReference>
<dbReference type="SMART" id="SM00044">
    <property type="entry name" value="CYCc"/>
    <property type="match status" value="1"/>
</dbReference>
<dbReference type="SUPFAM" id="SSF55073">
    <property type="entry name" value="Nucleotide cyclase"/>
    <property type="match status" value="1"/>
</dbReference>
<name>A0ABQ9YQE9_9CRUS</name>
<protein>
    <recommendedName>
        <fullName evidence="2">guanylate cyclase</fullName>
        <ecNumber evidence="2">4.6.1.2</ecNumber>
    </recommendedName>
</protein>
<sequence length="631" mass="72057">MYGLIFETIGSIVQMEYGNDVWLSLLEKAGYQNTTFCTHSIYPEELVMKLAGAAVTLIADASTAEECLTYFGRCFIRAAGAFKYETLIKSCGRFFCHFLSGIDSVHLHMKYRYPKMEHPFIYVLEEDDHGVVIHYRTFRNGFYPFLYGLLDQVATDFYGIRLSMIAISENPYGCNDVGYQFRIRLNFDNRNYMACKTIENGAMALERKGNFLQSTRCIKEPSTELSSRTLLKLFPFSLIFSQDLKIMSVGNLMKQIFSSRMLIGQILPEVARLRRPRLNLTWENLVTLQRVACELEMTLVHNGSCKLPFLDTASNEEPRRLLLRGEMRHIQDWQAIVYLCNPLINDMEDLSDLGLALNDLSLHGHGREMVMAGKQHNSRLEDLYERAEEKANELHRTHELLDEWKRRGDELLYSMIPQSIAESLRRGKEPVDTCEAFDSITVSFVEMTNIDDIMAKSALEAVSYMNAIFSALDKIMDQHNVYKVETVGKVYMVVGGAPTRNDTHVKDVCMVALEFRDVINELSVNSATPVHIRIGVHSGSTVAGVLGRKQPRYCFFGDTVNTAARMQTTSLPGKIHISRPSYNLLQCFVGFICEMRGTVMIKGKGEMETHWLLRYHPLQDRLLHDDDCRAT</sequence>
<proteinExistence type="predicted"/>
<dbReference type="InterPro" id="IPR011644">
    <property type="entry name" value="Heme_NO-bd"/>
</dbReference>
<comment type="caution">
    <text evidence="10">The sequence shown here is derived from an EMBL/GenBank/DDBJ whole genome shotgun (WGS) entry which is preliminary data.</text>
</comment>
<keyword evidence="5" id="KW-0342">GTP-binding</keyword>
<dbReference type="Gene3D" id="3.30.70.1230">
    <property type="entry name" value="Nucleotide cyclase"/>
    <property type="match status" value="1"/>
</dbReference>
<feature type="domain" description="Guanylate cyclase" evidence="9">
    <location>
        <begin position="441"/>
        <end position="567"/>
    </location>
</feature>
<dbReference type="PANTHER" id="PTHR45655">
    <property type="entry name" value="GUANYLATE CYCLASE SOLUBLE SUBUNIT BETA-2"/>
    <property type="match status" value="1"/>
</dbReference>
<dbReference type="Gene3D" id="3.30.450.260">
    <property type="entry name" value="Haem NO binding associated domain"/>
    <property type="match status" value="1"/>
</dbReference>
<dbReference type="EC" id="4.6.1.2" evidence="2"/>
<dbReference type="Gene3D" id="3.90.1520.10">
    <property type="entry name" value="H-NOX domain"/>
    <property type="match status" value="1"/>
</dbReference>
<gene>
    <name evidence="10" type="ORF">OUZ56_004646</name>
</gene>
<keyword evidence="6" id="KW-0456">Lyase</keyword>
<evidence type="ECO:0000256" key="5">
    <source>
        <dbReference type="ARBA" id="ARBA00023134"/>
    </source>
</evidence>
<comment type="subcellular location">
    <subcellularLocation>
        <location evidence="1">Cytoplasm</location>
    </subcellularLocation>
</comment>
<keyword evidence="3" id="KW-0963">Cytoplasm</keyword>
<dbReference type="Pfam" id="PF07700">
    <property type="entry name" value="HNOB"/>
    <property type="match status" value="1"/>
</dbReference>
<dbReference type="CDD" id="cd07302">
    <property type="entry name" value="CHD"/>
    <property type="match status" value="1"/>
</dbReference>
<reference evidence="10 11" key="1">
    <citation type="journal article" date="2023" name="Nucleic Acids Res.">
        <title>The hologenome of Daphnia magna reveals possible DNA methylation and microbiome-mediated evolution of the host genome.</title>
        <authorList>
            <person name="Chaturvedi A."/>
            <person name="Li X."/>
            <person name="Dhandapani V."/>
            <person name="Marshall H."/>
            <person name="Kissane S."/>
            <person name="Cuenca-Cambronero M."/>
            <person name="Asole G."/>
            <person name="Calvet F."/>
            <person name="Ruiz-Romero M."/>
            <person name="Marangio P."/>
            <person name="Guigo R."/>
            <person name="Rago D."/>
            <person name="Mirbahai L."/>
            <person name="Eastwood N."/>
            <person name="Colbourne J.K."/>
            <person name="Zhou J."/>
            <person name="Mallon E."/>
            <person name="Orsini L."/>
        </authorList>
    </citation>
    <scope>NUCLEOTIDE SEQUENCE [LARGE SCALE GENOMIC DNA]</scope>
    <source>
        <strain evidence="10">LRV0_1</strain>
    </source>
</reference>
<keyword evidence="11" id="KW-1185">Reference proteome</keyword>
<dbReference type="PROSITE" id="PS50125">
    <property type="entry name" value="GUANYLATE_CYCLASE_2"/>
    <property type="match status" value="1"/>
</dbReference>
<evidence type="ECO:0000256" key="3">
    <source>
        <dbReference type="ARBA" id="ARBA00022490"/>
    </source>
</evidence>
<keyword evidence="8" id="KW-0175">Coiled coil</keyword>
<evidence type="ECO:0000313" key="10">
    <source>
        <dbReference type="EMBL" id="KAK4002848.1"/>
    </source>
</evidence>
<evidence type="ECO:0000256" key="6">
    <source>
        <dbReference type="ARBA" id="ARBA00023239"/>
    </source>
</evidence>
<feature type="coiled-coil region" evidence="8">
    <location>
        <begin position="377"/>
        <end position="407"/>
    </location>
</feature>
<evidence type="ECO:0000256" key="1">
    <source>
        <dbReference type="ARBA" id="ARBA00004496"/>
    </source>
</evidence>
<dbReference type="Pfam" id="PF07701">
    <property type="entry name" value="HNOBA"/>
    <property type="match status" value="1"/>
</dbReference>
<accession>A0ABQ9YQE9</accession>
<dbReference type="EMBL" id="JAOYFB010000001">
    <property type="protein sequence ID" value="KAK4002848.1"/>
    <property type="molecule type" value="Genomic_DNA"/>
</dbReference>
<dbReference type="PANTHER" id="PTHR45655:SF5">
    <property type="entry name" value="SOLUBLE GUANYLATE CYCLASE 89DA-RELATED"/>
    <property type="match status" value="1"/>
</dbReference>
<dbReference type="InterPro" id="IPR038158">
    <property type="entry name" value="H-NOX_domain_sf"/>
</dbReference>
<dbReference type="Pfam" id="PF00211">
    <property type="entry name" value="Guanylate_cyc"/>
    <property type="match status" value="1"/>
</dbReference>
<dbReference type="InterPro" id="IPR042463">
    <property type="entry name" value="HNOB_dom_associated_sf"/>
</dbReference>
<evidence type="ECO:0000256" key="4">
    <source>
        <dbReference type="ARBA" id="ARBA00022741"/>
    </source>
</evidence>
<evidence type="ECO:0000256" key="7">
    <source>
        <dbReference type="ARBA" id="ARBA00023293"/>
    </source>
</evidence>
<evidence type="ECO:0000256" key="8">
    <source>
        <dbReference type="SAM" id="Coils"/>
    </source>
</evidence>
<dbReference type="InterPro" id="IPR024096">
    <property type="entry name" value="NO_sig/Golgi_transp_ligand-bd"/>
</dbReference>
<evidence type="ECO:0000313" key="11">
    <source>
        <dbReference type="Proteomes" id="UP001234178"/>
    </source>
</evidence>
<organism evidence="10 11">
    <name type="scientific">Daphnia magna</name>
    <dbReference type="NCBI Taxonomy" id="35525"/>
    <lineage>
        <taxon>Eukaryota</taxon>
        <taxon>Metazoa</taxon>
        <taxon>Ecdysozoa</taxon>
        <taxon>Arthropoda</taxon>
        <taxon>Crustacea</taxon>
        <taxon>Branchiopoda</taxon>
        <taxon>Diplostraca</taxon>
        <taxon>Cladocera</taxon>
        <taxon>Anomopoda</taxon>
        <taxon>Daphniidae</taxon>
        <taxon>Daphnia</taxon>
    </lineage>
</organism>
<keyword evidence="4" id="KW-0547">Nucleotide-binding</keyword>
<dbReference type="InterPro" id="IPR001054">
    <property type="entry name" value="A/G_cyclase"/>
</dbReference>
<keyword evidence="7" id="KW-0141">cGMP biosynthesis</keyword>